<dbReference type="EMBL" id="JABTEG010000007">
    <property type="protein sequence ID" value="KAG4304603.1"/>
    <property type="molecule type" value="Genomic_DNA"/>
</dbReference>
<accession>A0ACB7CAL4</accession>
<organism evidence="1 2">
    <name type="scientific">Pneumocystis oryctolagi</name>
    <dbReference type="NCBI Taxonomy" id="42067"/>
    <lineage>
        <taxon>Eukaryota</taxon>
        <taxon>Fungi</taxon>
        <taxon>Dikarya</taxon>
        <taxon>Ascomycota</taxon>
        <taxon>Taphrinomycotina</taxon>
        <taxon>Pneumocystomycetes</taxon>
        <taxon>Pneumocystaceae</taxon>
        <taxon>Pneumocystis</taxon>
    </lineage>
</organism>
<protein>
    <submittedName>
        <fullName evidence="1">Uncharacterized protein</fullName>
    </submittedName>
</protein>
<evidence type="ECO:0000313" key="2">
    <source>
        <dbReference type="Proteomes" id="UP000768646"/>
    </source>
</evidence>
<keyword evidence="2" id="KW-1185">Reference proteome</keyword>
<proteinExistence type="predicted"/>
<sequence length="1282" mass="147251">MNENSKKHCFLEACRFFSKASSKSNHLNQVSVEEKGSKTTRKFGLYSEKNDEKEGLHSHSQSVISDTSSYRFLEKHRSKDPLIKREYKHMMSSDTSYSKEMLFQEIKLDNENYIRIYGFNINKPYQFLYYILCIITGGFAYLIFLWVPQWKAKLTLKSSPFDSCNWVLIKDKYERADILKVTRKDCGESILNIYEGFQNSHDKFQTKNESSESTYLTYIDYRYIRFVYYPIEKKFIPIYDWKDPRCILPIQDISKGLDTSTRNDREIIFGKNIIDVEEDSVFVLLIKEIFHYFYIFQIFSIALWMSDTYYYYATCILIISIINVTVTLIKTKKNIKLLRKMSRYICDVRVLRDGTWISTLSSELVPGDIFDISDPKLTVMPCSSILLSGDCIVNESSLTGESAPISKIFAPPNVINLLNREETDIPRQLLKHYIFCGTKIVKVRKPLSKDQQTPALAMVAKTGFNTTKGILIRSIFFQKIPSFKFYRDSLRFVGFMTLIALSGFIINTIRFVKMGIEWNLVVLRSLDLITIVVPPALPTTLAIGTNFAIARLKKRQIYYTSISKINISGTIDIMCFDKTGTLTEDGLDVFGIRIVDVSSNKLGEIHKESLTLPFYVSNYNDLSPSNRENAMLYTMATCHSLRLLNHNLIGDPLDLKMFCFTGWVLEENQEHVFMDESFENIETQNITQDFNQQIVSSVVRPKKDLRVSDIKDSNLENISSFKLGIIRTLEFVSHLRRMSVIVKEFDSPNMQVYLKGAPEIIKDVCRLDSLPDNYDEVLSYYTSHGFRVIACAMKTLFGISWIETQKMKRDEIEKDLLFIGFIIFENRLKPMSSKTIDILNKANIRSVICTGDNILTSINVSKKCNIIQKNEHVYMATIHGDVNSPDAKIIWENTENSEMLLDSNTLIPQYSLSNPKDSSYYGTCFSENYSLAITGDIFKWMIDFSPSDVFEKMLVKTQVFARMSPDEKHILVEKLQSLDYCVGFCGDGANDCSALKAANVSISLSDTEASIVSSFTDKKSSVACVIDLIREGRAALVTSFACFKYMALYSAIQFISVSILYSSASNLGDFQYLYIDLILVFPIAISMGRSEAYPKLVKERPVSSLISEKVIGSLIGNISILLSLQFAVYYLVRLQDWYQKPSPQSDLFDISNSDNTSLFIFSCYQYVLIAIILSIGPPYRQPVYYNKVFVFFVLVSLISITVILYKPTRWISRVLELSYLKLDFCFIIVGIAVFNYIIIWVCEKYLFLPTSKQINSIIKTLFSIKKTEQKKRYEKIQDALKC</sequence>
<evidence type="ECO:0000313" key="1">
    <source>
        <dbReference type="EMBL" id="KAG4304603.1"/>
    </source>
</evidence>
<name>A0ACB7CAL4_9ASCO</name>
<dbReference type="Proteomes" id="UP000768646">
    <property type="component" value="Unassembled WGS sequence"/>
</dbReference>
<reference evidence="1 2" key="1">
    <citation type="journal article" date="2021" name="Commun. Biol.">
        <title>Genomic insights into the host specific adaptation of the Pneumocystis genus.</title>
        <authorList>
            <person name="Cisse O.H."/>
            <person name="Ma L."/>
            <person name="Dekker J.P."/>
            <person name="Khil P.P."/>
            <person name="Youn J.-H."/>
            <person name="Brenchley J.M."/>
            <person name="Blair R."/>
            <person name="Pahar B."/>
            <person name="Chabe M."/>
            <person name="Van Rompay K.K.A."/>
            <person name="Keesler R."/>
            <person name="Sukura A."/>
            <person name="Hirsch V."/>
            <person name="Kutty G."/>
            <person name="Liu Y."/>
            <person name="Peng L."/>
            <person name="Chen J."/>
            <person name="Song J."/>
            <person name="Weissenbacher-Lang C."/>
            <person name="Xu J."/>
            <person name="Upham N.S."/>
            <person name="Stajich J.E."/>
            <person name="Cuomo C.A."/>
            <person name="Cushion M.T."/>
            <person name="Kovacs J.A."/>
        </authorList>
    </citation>
    <scope>NUCLEOTIDE SEQUENCE [LARGE SCALE GENOMIC DNA]</scope>
    <source>
        <strain evidence="1 2">RABM</strain>
    </source>
</reference>
<gene>
    <name evidence="1" type="ORF">PORY_001996</name>
</gene>
<comment type="caution">
    <text evidence="1">The sequence shown here is derived from an EMBL/GenBank/DDBJ whole genome shotgun (WGS) entry which is preliminary data.</text>
</comment>